<dbReference type="Gene3D" id="3.60.110.10">
    <property type="entry name" value="Carbon-nitrogen hydrolase"/>
    <property type="match status" value="1"/>
</dbReference>
<dbReference type="InterPro" id="IPR003010">
    <property type="entry name" value="C-N_Hydrolase"/>
</dbReference>
<evidence type="ECO:0000256" key="5">
    <source>
        <dbReference type="ARBA" id="ARBA00072139"/>
    </source>
</evidence>
<comment type="catalytic activity">
    <reaction evidence="4">
        <text>a monoamide of a dicarboxylate + H2O = a dicarboxylate + NH4(+)</text>
        <dbReference type="Rhea" id="RHEA:11716"/>
        <dbReference type="ChEBI" id="CHEBI:15377"/>
        <dbReference type="ChEBI" id="CHEBI:28938"/>
        <dbReference type="ChEBI" id="CHEBI:28965"/>
        <dbReference type="ChEBI" id="CHEBI:77450"/>
        <dbReference type="EC" id="3.5.1.3"/>
    </reaction>
</comment>
<dbReference type="SUPFAM" id="SSF56317">
    <property type="entry name" value="Carbon-nitrogen hydrolase"/>
    <property type="match status" value="1"/>
</dbReference>
<name>A0A1T5H4R9_9BACT</name>
<evidence type="ECO:0000313" key="8">
    <source>
        <dbReference type="Proteomes" id="UP000190897"/>
    </source>
</evidence>
<gene>
    <name evidence="7" type="ORF">SAMN05660293_04896</name>
</gene>
<dbReference type="EMBL" id="FUZA01000008">
    <property type="protein sequence ID" value="SKC15664.1"/>
    <property type="molecule type" value="Genomic_DNA"/>
</dbReference>
<evidence type="ECO:0000256" key="2">
    <source>
        <dbReference type="ARBA" id="ARBA00022801"/>
    </source>
</evidence>
<reference evidence="8" key="1">
    <citation type="submission" date="2017-02" db="EMBL/GenBank/DDBJ databases">
        <authorList>
            <person name="Varghese N."/>
            <person name="Submissions S."/>
        </authorList>
    </citation>
    <scope>NUCLEOTIDE SEQUENCE [LARGE SCALE GENOMIC DNA]</scope>
    <source>
        <strain evidence="8">DSM 22270</strain>
    </source>
</reference>
<evidence type="ECO:0000256" key="1">
    <source>
        <dbReference type="ARBA" id="ARBA00010613"/>
    </source>
</evidence>
<evidence type="ECO:0000256" key="4">
    <source>
        <dbReference type="ARBA" id="ARBA00052904"/>
    </source>
</evidence>
<dbReference type="PANTHER" id="PTHR47799:SF1">
    <property type="entry name" value="OMEGA-AMIDASE YAFV"/>
    <property type="match status" value="1"/>
</dbReference>
<proteinExistence type="inferred from homology"/>
<evidence type="ECO:0000256" key="3">
    <source>
        <dbReference type="ARBA" id="ARBA00039118"/>
    </source>
</evidence>
<dbReference type="InterPro" id="IPR052737">
    <property type="entry name" value="Omega-amidase_YafV"/>
</dbReference>
<protein>
    <recommendedName>
        <fullName evidence="5">Omega-amidase YafV</fullName>
        <ecNumber evidence="3">3.5.1.3</ecNumber>
    </recommendedName>
</protein>
<dbReference type="PROSITE" id="PS50263">
    <property type="entry name" value="CN_HYDROLASE"/>
    <property type="match status" value="1"/>
</dbReference>
<organism evidence="7 8">
    <name type="scientific">Dyadobacter psychrophilus</name>
    <dbReference type="NCBI Taxonomy" id="651661"/>
    <lineage>
        <taxon>Bacteria</taxon>
        <taxon>Pseudomonadati</taxon>
        <taxon>Bacteroidota</taxon>
        <taxon>Cytophagia</taxon>
        <taxon>Cytophagales</taxon>
        <taxon>Spirosomataceae</taxon>
        <taxon>Dyadobacter</taxon>
    </lineage>
</organism>
<sequence>MYTGQPKQTLSVALIQTDLFWEDTTANLANLEEKIALLPEPADIIVLPEMFNSGFTMNTAAAEPMNFTTTRWMKQMAAQTKALIIGSFAVKQDGKYYNRLMCVNPDGSYIFNDKKHLFSFGKENLTYTPGKSRLIIDYKGWKICPLVCYDLRFPVWSRNLASDPYDLLIYVANWPTRRAHAWNTLLKARAIENQSYVIGVNRIGSDPNGLTYQGDSVALDYLGEPLSMLSGVETEKIVSFNKTELDAYRVAFPALADADDFQINW</sequence>
<dbReference type="CDD" id="cd07575">
    <property type="entry name" value="Xc-1258_like"/>
    <property type="match status" value="1"/>
</dbReference>
<feature type="domain" description="CN hydrolase" evidence="6">
    <location>
        <begin position="10"/>
        <end position="247"/>
    </location>
</feature>
<dbReference type="InterPro" id="IPR036526">
    <property type="entry name" value="C-N_Hydrolase_sf"/>
</dbReference>
<evidence type="ECO:0000259" key="6">
    <source>
        <dbReference type="PROSITE" id="PS50263"/>
    </source>
</evidence>
<dbReference type="NCBIfam" id="NF007757">
    <property type="entry name" value="PRK10438.1"/>
    <property type="match status" value="1"/>
</dbReference>
<keyword evidence="8" id="KW-1185">Reference proteome</keyword>
<dbReference type="STRING" id="651661.SAMN05660293_04896"/>
<keyword evidence="2 7" id="KW-0378">Hydrolase</keyword>
<dbReference type="AlphaFoldDB" id="A0A1T5H4R9"/>
<dbReference type="Pfam" id="PF00795">
    <property type="entry name" value="CN_hydrolase"/>
    <property type="match status" value="1"/>
</dbReference>
<evidence type="ECO:0000313" key="7">
    <source>
        <dbReference type="EMBL" id="SKC15664.1"/>
    </source>
</evidence>
<dbReference type="FunFam" id="3.60.110.10:FF:000004">
    <property type="entry name" value="Carbon-nitrogen hydrolase"/>
    <property type="match status" value="1"/>
</dbReference>
<dbReference type="GO" id="GO:0106008">
    <property type="term" value="F:2-oxoglutaramate amidase activity"/>
    <property type="evidence" value="ECO:0007669"/>
    <property type="project" value="TreeGrafter"/>
</dbReference>
<accession>A0A1T5H4R9</accession>
<dbReference type="PANTHER" id="PTHR47799">
    <property type="entry name" value="OMEGA-AMIDASE YAFV"/>
    <property type="match status" value="1"/>
</dbReference>
<dbReference type="RefSeq" id="WP_082217347.1">
    <property type="nucleotide sequence ID" value="NZ_FUZA01000008.1"/>
</dbReference>
<dbReference type="Proteomes" id="UP000190897">
    <property type="component" value="Unassembled WGS sequence"/>
</dbReference>
<comment type="similarity">
    <text evidence="1">Belongs to the carbon-nitrogen hydrolase superfamily. NIT1/NIT2 family.</text>
</comment>
<dbReference type="GO" id="GO:0050152">
    <property type="term" value="F:omega-amidase activity"/>
    <property type="evidence" value="ECO:0007669"/>
    <property type="project" value="UniProtKB-EC"/>
</dbReference>
<dbReference type="EC" id="3.5.1.3" evidence="3"/>
<dbReference type="OrthoDB" id="9811121at2"/>